<protein>
    <recommendedName>
        <fullName evidence="1">Exportin-2 central domain-containing protein</fullName>
    </recommendedName>
</protein>
<proteinExistence type="predicted"/>
<dbReference type="Gene3D" id="1.25.10.10">
    <property type="entry name" value="Leucine-rich Repeat Variant"/>
    <property type="match status" value="1"/>
</dbReference>
<evidence type="ECO:0000313" key="3">
    <source>
        <dbReference type="Proteomes" id="UP000076532"/>
    </source>
</evidence>
<dbReference type="Pfam" id="PF08506">
    <property type="entry name" value="Cse1"/>
    <property type="match status" value="1"/>
</dbReference>
<dbReference type="GO" id="GO:0006886">
    <property type="term" value="P:intracellular protein transport"/>
    <property type="evidence" value="ECO:0007669"/>
    <property type="project" value="InterPro"/>
</dbReference>
<feature type="domain" description="Exportin-2 central" evidence="1">
    <location>
        <begin position="1"/>
        <end position="84"/>
    </location>
</feature>
<evidence type="ECO:0000259" key="1">
    <source>
        <dbReference type="Pfam" id="PF08506"/>
    </source>
</evidence>
<dbReference type="OrthoDB" id="3266000at2759"/>
<dbReference type="EMBL" id="KV417510">
    <property type="protein sequence ID" value="KZP27083.1"/>
    <property type="molecule type" value="Genomic_DNA"/>
</dbReference>
<evidence type="ECO:0000313" key="2">
    <source>
        <dbReference type="EMBL" id="KZP27083.1"/>
    </source>
</evidence>
<accession>A0A166QF66</accession>
<sequence>MEQFEDGPLEFIRLDLALPGAGAPAAVTTRRQATVDVLQALVRSGYEAVATEIGTKGKGGDAWKAEDSAVALLAVVAARGGTAQVSRGFDLR</sequence>
<dbReference type="STRING" id="436010.A0A166QF66"/>
<gene>
    <name evidence="2" type="ORF">FIBSPDRAFT_853665</name>
</gene>
<reference evidence="2 3" key="1">
    <citation type="journal article" date="2016" name="Mol. Biol. Evol.">
        <title>Comparative Genomics of Early-Diverging Mushroom-Forming Fungi Provides Insights into the Origins of Lignocellulose Decay Capabilities.</title>
        <authorList>
            <person name="Nagy L.G."/>
            <person name="Riley R."/>
            <person name="Tritt A."/>
            <person name="Adam C."/>
            <person name="Daum C."/>
            <person name="Floudas D."/>
            <person name="Sun H."/>
            <person name="Yadav J.S."/>
            <person name="Pangilinan J."/>
            <person name="Larsson K.H."/>
            <person name="Matsuura K."/>
            <person name="Barry K."/>
            <person name="Labutti K."/>
            <person name="Kuo R."/>
            <person name="Ohm R.A."/>
            <person name="Bhattacharya S.S."/>
            <person name="Shirouzu T."/>
            <person name="Yoshinaga Y."/>
            <person name="Martin F.M."/>
            <person name="Grigoriev I.V."/>
            <person name="Hibbett D.S."/>
        </authorList>
    </citation>
    <scope>NUCLEOTIDE SEQUENCE [LARGE SCALE GENOMIC DNA]</scope>
    <source>
        <strain evidence="2 3">CBS 109695</strain>
    </source>
</reference>
<dbReference type="AlphaFoldDB" id="A0A166QF66"/>
<name>A0A166QF66_9AGAM</name>
<dbReference type="Proteomes" id="UP000076532">
    <property type="component" value="Unassembled WGS sequence"/>
</dbReference>
<organism evidence="2 3">
    <name type="scientific">Athelia psychrophila</name>
    <dbReference type="NCBI Taxonomy" id="1759441"/>
    <lineage>
        <taxon>Eukaryota</taxon>
        <taxon>Fungi</taxon>
        <taxon>Dikarya</taxon>
        <taxon>Basidiomycota</taxon>
        <taxon>Agaricomycotina</taxon>
        <taxon>Agaricomycetes</taxon>
        <taxon>Agaricomycetidae</taxon>
        <taxon>Atheliales</taxon>
        <taxon>Atheliaceae</taxon>
        <taxon>Athelia</taxon>
    </lineage>
</organism>
<dbReference type="InterPro" id="IPR013713">
    <property type="entry name" value="XPO2_central"/>
</dbReference>
<keyword evidence="3" id="KW-1185">Reference proteome</keyword>
<dbReference type="InterPro" id="IPR011989">
    <property type="entry name" value="ARM-like"/>
</dbReference>